<accession>A0A6G8PUN7</accession>
<proteinExistence type="predicted"/>
<feature type="transmembrane region" description="Helical" evidence="1">
    <location>
        <begin position="90"/>
        <end position="114"/>
    </location>
</feature>
<dbReference type="KEGG" id="rmar:GBA65_04630"/>
<reference evidence="2 3" key="1">
    <citation type="submission" date="2019-10" db="EMBL/GenBank/DDBJ databases">
        <title>Rubrobacter sp nov SCSIO 52915 isolated from a deep-sea sediment in the South China Sea.</title>
        <authorList>
            <person name="Chen R.W."/>
        </authorList>
    </citation>
    <scope>NUCLEOTIDE SEQUENCE [LARGE SCALE GENOMIC DNA]</scope>
    <source>
        <strain evidence="2 3">SCSIO 52915</strain>
    </source>
</reference>
<protein>
    <submittedName>
        <fullName evidence="2">DUF4383 domain-containing protein</fullName>
    </submittedName>
</protein>
<dbReference type="EMBL" id="CP045121">
    <property type="protein sequence ID" value="QIN77922.1"/>
    <property type="molecule type" value="Genomic_DNA"/>
</dbReference>
<keyword evidence="1" id="KW-1133">Transmembrane helix</keyword>
<evidence type="ECO:0000313" key="2">
    <source>
        <dbReference type="EMBL" id="QIN77922.1"/>
    </source>
</evidence>
<evidence type="ECO:0000313" key="3">
    <source>
        <dbReference type="Proteomes" id="UP000502706"/>
    </source>
</evidence>
<gene>
    <name evidence="2" type="ORF">GBA65_04630</name>
</gene>
<dbReference type="Proteomes" id="UP000502706">
    <property type="component" value="Chromosome"/>
</dbReference>
<keyword evidence="3" id="KW-1185">Reference proteome</keyword>
<name>A0A6G8PUN7_9ACTN</name>
<dbReference type="AlphaFoldDB" id="A0A6G8PUN7"/>
<feature type="transmembrane region" description="Helical" evidence="1">
    <location>
        <begin position="19"/>
        <end position="41"/>
    </location>
</feature>
<keyword evidence="1" id="KW-0472">Membrane</keyword>
<organism evidence="2 3">
    <name type="scientific">Rubrobacter marinus</name>
    <dbReference type="NCBI Taxonomy" id="2653852"/>
    <lineage>
        <taxon>Bacteria</taxon>
        <taxon>Bacillati</taxon>
        <taxon>Actinomycetota</taxon>
        <taxon>Rubrobacteria</taxon>
        <taxon>Rubrobacterales</taxon>
        <taxon>Rubrobacteraceae</taxon>
        <taxon>Rubrobacter</taxon>
    </lineage>
</organism>
<sequence length="156" mass="16208">MAAEAHVTRGVFLGLVQRFAQIFGAVYLLVGLTGFVPPLLLGGLPPGVLGPLDGLQFGVFAVNWFHSLTHAAIGAIGLAVYRSPSASRAYALALGVAYMALFLLGFFTSAAAALGGLLPLNGADDTLHLLTSLAAFVTYLMARLPERERGAANPRA</sequence>
<feature type="transmembrane region" description="Helical" evidence="1">
    <location>
        <begin position="61"/>
        <end position="81"/>
    </location>
</feature>
<keyword evidence="1" id="KW-0812">Transmembrane</keyword>
<dbReference type="Pfam" id="PF14325">
    <property type="entry name" value="DUF4383"/>
    <property type="match status" value="1"/>
</dbReference>
<feature type="transmembrane region" description="Helical" evidence="1">
    <location>
        <begin position="126"/>
        <end position="142"/>
    </location>
</feature>
<evidence type="ECO:0000256" key="1">
    <source>
        <dbReference type="SAM" id="Phobius"/>
    </source>
</evidence>